<keyword evidence="4" id="KW-1185">Reference proteome</keyword>
<dbReference type="InterPro" id="IPR000909">
    <property type="entry name" value="PLipase_C_PInositol-sp_X_dom"/>
</dbReference>
<dbReference type="PANTHER" id="PTHR13593">
    <property type="match status" value="1"/>
</dbReference>
<dbReference type="EMBL" id="JBBBZM010000005">
    <property type="protein sequence ID" value="KAL0640196.1"/>
    <property type="molecule type" value="Genomic_DNA"/>
</dbReference>
<evidence type="ECO:0000259" key="2">
    <source>
        <dbReference type="SMART" id="SM00148"/>
    </source>
</evidence>
<dbReference type="SUPFAM" id="SSF51695">
    <property type="entry name" value="PLC-like phosphodiesterases"/>
    <property type="match status" value="1"/>
</dbReference>
<name>A0ABR3GX87_9PEZI</name>
<evidence type="ECO:0000313" key="3">
    <source>
        <dbReference type="EMBL" id="KAL0640196.1"/>
    </source>
</evidence>
<feature type="signal peptide" evidence="1">
    <location>
        <begin position="1"/>
        <end position="24"/>
    </location>
</feature>
<dbReference type="PROSITE" id="PS50007">
    <property type="entry name" value="PIPLC_X_DOMAIN"/>
    <property type="match status" value="1"/>
</dbReference>
<feature type="domain" description="Phosphatidylinositol-specific phospholipase C X" evidence="2">
    <location>
        <begin position="54"/>
        <end position="215"/>
    </location>
</feature>
<sequence length="390" mass="44967">MQQLHRNLQLLCIAPLLLVQSAESLNLRCPGPGVCLTLSPDATPMNMTRWMSYLDDGTCLTTISIPGTHDTMAFQRVKTFADHFANTQSGNLRQQLDAGVRFLDIRARHYRNTFEMHHGAVYLDHNFTSVVHTLDGFLSGLGKDEVIIMRLKDENYLPKHNKRTFAETLESYVLEHPDTSEILQRILYIPPQDQASYKFPRVGPETRGKIVMIQDYSTEGATRKFGTNFKDSIRIKMQDFYIVTTTADIVKKKWNKIVQFWVNNIPEQRRRIETGDDCQDLPLLVNFLSAGSFLQTPRMVALNHKRGINNRVQHLLRNKWQTVWDTAFTSFQWGIPGLKGPTTGIVVWDFINTKAARLVVSFNFRGNPKFDWKEVGYSNLGDPWRYQPWN</sequence>
<evidence type="ECO:0000256" key="1">
    <source>
        <dbReference type="SAM" id="SignalP"/>
    </source>
</evidence>
<dbReference type="InterPro" id="IPR017946">
    <property type="entry name" value="PLC-like_Pdiesterase_TIM-brl"/>
</dbReference>
<proteinExistence type="predicted"/>
<evidence type="ECO:0000313" key="4">
    <source>
        <dbReference type="Proteomes" id="UP001447188"/>
    </source>
</evidence>
<dbReference type="Gene3D" id="3.20.20.190">
    <property type="entry name" value="Phosphatidylinositol (PI) phosphodiesterase"/>
    <property type="match status" value="1"/>
</dbReference>
<comment type="caution">
    <text evidence="3">The sequence shown here is derived from an EMBL/GenBank/DDBJ whole genome shotgun (WGS) entry which is preliminary data.</text>
</comment>
<feature type="chain" id="PRO_5046461020" description="Phosphatidylinositol-specific phospholipase C X domain-containing protein" evidence="1">
    <location>
        <begin position="25"/>
        <end position="390"/>
    </location>
</feature>
<protein>
    <recommendedName>
        <fullName evidence="2">Phosphatidylinositol-specific phospholipase C X domain-containing protein</fullName>
    </recommendedName>
</protein>
<keyword evidence="1" id="KW-0732">Signal</keyword>
<reference evidence="3 4" key="1">
    <citation type="submission" date="2024-02" db="EMBL/GenBank/DDBJ databases">
        <title>Discinaceae phylogenomics.</title>
        <authorList>
            <person name="Dirks A.C."/>
            <person name="James T.Y."/>
        </authorList>
    </citation>
    <scope>NUCLEOTIDE SEQUENCE [LARGE SCALE GENOMIC DNA]</scope>
    <source>
        <strain evidence="3 4">ACD0624</strain>
    </source>
</reference>
<dbReference type="InterPro" id="IPR051057">
    <property type="entry name" value="PI-PLC_domain"/>
</dbReference>
<organism evidence="3 4">
    <name type="scientific">Discina gigas</name>
    <dbReference type="NCBI Taxonomy" id="1032678"/>
    <lineage>
        <taxon>Eukaryota</taxon>
        <taxon>Fungi</taxon>
        <taxon>Dikarya</taxon>
        <taxon>Ascomycota</taxon>
        <taxon>Pezizomycotina</taxon>
        <taxon>Pezizomycetes</taxon>
        <taxon>Pezizales</taxon>
        <taxon>Discinaceae</taxon>
        <taxon>Discina</taxon>
    </lineage>
</organism>
<gene>
    <name evidence="3" type="ORF">Q9L58_000754</name>
</gene>
<accession>A0ABR3GX87</accession>
<dbReference type="SMART" id="SM00148">
    <property type="entry name" value="PLCXc"/>
    <property type="match status" value="1"/>
</dbReference>
<dbReference type="Pfam" id="PF00388">
    <property type="entry name" value="PI-PLC-X"/>
    <property type="match status" value="1"/>
</dbReference>
<dbReference type="PANTHER" id="PTHR13593:SF113">
    <property type="entry name" value="SI:DKEY-266F7.9"/>
    <property type="match status" value="1"/>
</dbReference>
<dbReference type="Proteomes" id="UP001447188">
    <property type="component" value="Unassembled WGS sequence"/>
</dbReference>